<evidence type="ECO:0000313" key="2">
    <source>
        <dbReference type="Proteomes" id="UP001155182"/>
    </source>
</evidence>
<evidence type="ECO:0008006" key="3">
    <source>
        <dbReference type="Google" id="ProtNLM"/>
    </source>
</evidence>
<dbReference type="Proteomes" id="UP001155182">
    <property type="component" value="Unassembled WGS sequence"/>
</dbReference>
<dbReference type="RefSeq" id="WP_252586374.1">
    <property type="nucleotide sequence ID" value="NZ_JAMWYS010000019.1"/>
</dbReference>
<proteinExistence type="predicted"/>
<dbReference type="AlphaFoldDB" id="A0A9X2F4C3"/>
<dbReference type="EMBL" id="JAMWYS010000019">
    <property type="protein sequence ID" value="MCO4292096.1"/>
    <property type="molecule type" value="Genomic_DNA"/>
</dbReference>
<gene>
    <name evidence="1" type="ORF">NF867_04375</name>
</gene>
<comment type="caution">
    <text evidence="1">The sequence shown here is derived from an EMBL/GenBank/DDBJ whole genome shotgun (WGS) entry which is preliminary data.</text>
</comment>
<name>A0A9X2F4C3_9SPHI</name>
<sequence>MNKFIQLFEYLTSLTKKGYNYTFELTSTGIRLIEKNLFFSPDKFTIKEYYKLDGIKDPKDASLIFAIESNDGLFKGALITAYSAFNEFLSADLIKKLALHPKPLNN</sequence>
<evidence type="ECO:0000313" key="1">
    <source>
        <dbReference type="EMBL" id="MCO4292096.1"/>
    </source>
</evidence>
<reference evidence="1" key="1">
    <citation type="submission" date="2022-06" db="EMBL/GenBank/DDBJ databases">
        <title>Solitalea sp. MAHUQ-68 isolated from rhizospheric soil.</title>
        <authorList>
            <person name="Huq M.A."/>
        </authorList>
    </citation>
    <scope>NUCLEOTIDE SEQUENCE</scope>
    <source>
        <strain evidence="1">MAHUQ-68</strain>
    </source>
</reference>
<accession>A0A9X2F4C3</accession>
<protein>
    <recommendedName>
        <fullName evidence="3">Phosphoribosylpyrophosphate synthetase</fullName>
    </recommendedName>
</protein>
<keyword evidence="2" id="KW-1185">Reference proteome</keyword>
<organism evidence="1 2">
    <name type="scientific">Solitalea agri</name>
    <dbReference type="NCBI Taxonomy" id="2953739"/>
    <lineage>
        <taxon>Bacteria</taxon>
        <taxon>Pseudomonadati</taxon>
        <taxon>Bacteroidota</taxon>
        <taxon>Sphingobacteriia</taxon>
        <taxon>Sphingobacteriales</taxon>
        <taxon>Sphingobacteriaceae</taxon>
        <taxon>Solitalea</taxon>
    </lineage>
</organism>